<evidence type="ECO:0000259" key="2">
    <source>
        <dbReference type="Pfam" id="PF02591"/>
    </source>
</evidence>
<dbReference type="AlphaFoldDB" id="A0A930YMX0"/>
<organism evidence="4 5">
    <name type="scientific">Lancefieldella rimae</name>
    <dbReference type="NCBI Taxonomy" id="1383"/>
    <lineage>
        <taxon>Bacteria</taxon>
        <taxon>Bacillati</taxon>
        <taxon>Actinomycetota</taxon>
        <taxon>Coriobacteriia</taxon>
        <taxon>Coriobacteriales</taxon>
        <taxon>Atopobiaceae</taxon>
        <taxon>Lancefieldella</taxon>
    </lineage>
</organism>
<dbReference type="InterPro" id="IPR056003">
    <property type="entry name" value="CT398_CC_hairpin"/>
</dbReference>
<feature type="coiled-coil region" evidence="1">
    <location>
        <begin position="47"/>
        <end position="81"/>
    </location>
</feature>
<evidence type="ECO:0000259" key="3">
    <source>
        <dbReference type="Pfam" id="PF24481"/>
    </source>
</evidence>
<protein>
    <recommendedName>
        <fullName evidence="6">C4-type zinc ribbon domain-containing protein</fullName>
    </recommendedName>
</protein>
<sequence>MSESMLLVQLQTIDLKLLKAASTLAAMPQHKRLETIELAKKKLSSEYNKIVGLRKDAELEVKDLESQHETYQKKEQETQERAAAETDYRAIQDYDQQLSTLAKALEKTSFKLMEAQKVLQKLKHTEAGAETMFTKLNAELETTHKALVVDTASLQSRVLKLKDEREHVVSQLSEDTLTTYENARKRFKGLAVEYLDGNTPSICRVTLQPSSFHDLAHGPNITECPYCHRILVTDYTPEKVSEKEKSRS</sequence>
<name>A0A930YMX0_9ACTN</name>
<gene>
    <name evidence="4" type="ORF">HXK26_01665</name>
</gene>
<evidence type="ECO:0000313" key="4">
    <source>
        <dbReference type="EMBL" id="MBF4807393.1"/>
    </source>
</evidence>
<dbReference type="InterPro" id="IPR003743">
    <property type="entry name" value="Zf-RING_7"/>
</dbReference>
<comment type="caution">
    <text evidence="4">The sequence shown here is derived from an EMBL/GenBank/DDBJ whole genome shotgun (WGS) entry which is preliminary data.</text>
</comment>
<dbReference type="Gene3D" id="1.10.287.1490">
    <property type="match status" value="1"/>
</dbReference>
<dbReference type="Proteomes" id="UP000698335">
    <property type="component" value="Unassembled WGS sequence"/>
</dbReference>
<keyword evidence="1" id="KW-0175">Coiled coil</keyword>
<reference evidence="4" key="1">
    <citation type="submission" date="2020-04" db="EMBL/GenBank/DDBJ databases">
        <title>Deep metagenomics examines the oral microbiome during advanced dental caries in children, revealing novel taxa and co-occurrences with host molecules.</title>
        <authorList>
            <person name="Baker J.L."/>
            <person name="Morton J.T."/>
            <person name="Dinis M."/>
            <person name="Alvarez R."/>
            <person name="Tran N.C."/>
            <person name="Knight R."/>
            <person name="Edlund A."/>
        </authorList>
    </citation>
    <scope>NUCLEOTIDE SEQUENCE</scope>
    <source>
        <strain evidence="4">JCVI_38_bin.5</strain>
    </source>
</reference>
<feature type="domain" description="C4-type zinc ribbon" evidence="2">
    <location>
        <begin position="201"/>
        <end position="231"/>
    </location>
</feature>
<dbReference type="Pfam" id="PF02591">
    <property type="entry name" value="Zn_ribbon_9"/>
    <property type="match status" value="1"/>
</dbReference>
<proteinExistence type="predicted"/>
<evidence type="ECO:0000313" key="5">
    <source>
        <dbReference type="Proteomes" id="UP000698335"/>
    </source>
</evidence>
<dbReference type="RefSeq" id="WP_417086466.1">
    <property type="nucleotide sequence ID" value="NZ_DBEZIZ010000147.1"/>
</dbReference>
<accession>A0A930YMX0</accession>
<dbReference type="EMBL" id="JABZGW010000039">
    <property type="protein sequence ID" value="MBF4807393.1"/>
    <property type="molecule type" value="Genomic_DNA"/>
</dbReference>
<feature type="domain" description="CT398-like coiled coil hairpin" evidence="3">
    <location>
        <begin position="10"/>
        <end position="186"/>
    </location>
</feature>
<evidence type="ECO:0000256" key="1">
    <source>
        <dbReference type="SAM" id="Coils"/>
    </source>
</evidence>
<evidence type="ECO:0008006" key="6">
    <source>
        <dbReference type="Google" id="ProtNLM"/>
    </source>
</evidence>
<dbReference type="Pfam" id="PF24481">
    <property type="entry name" value="CT398_CC"/>
    <property type="match status" value="1"/>
</dbReference>